<name>A0A815CGN5_9BILA</name>
<feature type="transmembrane region" description="Helical" evidence="2">
    <location>
        <begin position="117"/>
        <end position="141"/>
    </location>
</feature>
<evidence type="ECO:0000313" key="5">
    <source>
        <dbReference type="EMBL" id="CAF4074709.1"/>
    </source>
</evidence>
<proteinExistence type="predicted"/>
<feature type="region of interest" description="Disordered" evidence="1">
    <location>
        <begin position="276"/>
        <end position="323"/>
    </location>
</feature>
<evidence type="ECO:0000313" key="6">
    <source>
        <dbReference type="EMBL" id="CAF4287637.1"/>
    </source>
</evidence>
<dbReference type="EMBL" id="CAJNOQ010011577">
    <property type="protein sequence ID" value="CAF1280107.1"/>
    <property type="molecule type" value="Genomic_DNA"/>
</dbReference>
<dbReference type="EMBL" id="CAJOBC010027435">
    <property type="protein sequence ID" value="CAF4074709.1"/>
    <property type="molecule type" value="Genomic_DNA"/>
</dbReference>
<keyword evidence="2" id="KW-0812">Transmembrane</keyword>
<evidence type="ECO:0008006" key="8">
    <source>
        <dbReference type="Google" id="ProtNLM"/>
    </source>
</evidence>
<feature type="compositionally biased region" description="Polar residues" evidence="1">
    <location>
        <begin position="276"/>
        <end position="289"/>
    </location>
</feature>
<feature type="transmembrane region" description="Helical" evidence="2">
    <location>
        <begin position="78"/>
        <end position="97"/>
    </location>
</feature>
<gene>
    <name evidence="3" type="ORF">GPM918_LOCUS27515</name>
    <name evidence="4" type="ORF">OVA965_LOCUS36847</name>
    <name evidence="5" type="ORF">SRO942_LOCUS27847</name>
    <name evidence="6" type="ORF">TMI583_LOCUS37882</name>
</gene>
<reference evidence="3" key="1">
    <citation type="submission" date="2021-02" db="EMBL/GenBank/DDBJ databases">
        <authorList>
            <person name="Nowell W R."/>
        </authorList>
    </citation>
    <scope>NUCLEOTIDE SEQUENCE</scope>
</reference>
<dbReference type="Proteomes" id="UP000681722">
    <property type="component" value="Unassembled WGS sequence"/>
</dbReference>
<protein>
    <recommendedName>
        <fullName evidence="8">Transmembrane protein</fullName>
    </recommendedName>
</protein>
<keyword evidence="2" id="KW-1133">Transmembrane helix</keyword>
<dbReference type="OrthoDB" id="10042899at2759"/>
<evidence type="ECO:0000256" key="2">
    <source>
        <dbReference type="SAM" id="Phobius"/>
    </source>
</evidence>
<organism evidence="3 7">
    <name type="scientific">Didymodactylos carnosus</name>
    <dbReference type="NCBI Taxonomy" id="1234261"/>
    <lineage>
        <taxon>Eukaryota</taxon>
        <taxon>Metazoa</taxon>
        <taxon>Spiralia</taxon>
        <taxon>Gnathifera</taxon>
        <taxon>Rotifera</taxon>
        <taxon>Eurotatoria</taxon>
        <taxon>Bdelloidea</taxon>
        <taxon>Philodinida</taxon>
        <taxon>Philodinidae</taxon>
        <taxon>Didymodactylos</taxon>
    </lineage>
</organism>
<dbReference type="EMBL" id="CAJNOK010033909">
    <property type="protein sequence ID" value="CAF1498966.1"/>
    <property type="molecule type" value="Genomic_DNA"/>
</dbReference>
<keyword evidence="2" id="KW-0472">Membrane</keyword>
<feature type="transmembrane region" description="Helical" evidence="2">
    <location>
        <begin position="9"/>
        <end position="30"/>
    </location>
</feature>
<evidence type="ECO:0000313" key="3">
    <source>
        <dbReference type="EMBL" id="CAF1280107.1"/>
    </source>
</evidence>
<dbReference type="Proteomes" id="UP000677228">
    <property type="component" value="Unassembled WGS sequence"/>
</dbReference>
<dbReference type="EMBL" id="CAJOBA010055911">
    <property type="protein sequence ID" value="CAF4287637.1"/>
    <property type="molecule type" value="Genomic_DNA"/>
</dbReference>
<dbReference type="Proteomes" id="UP000663829">
    <property type="component" value="Unassembled WGS sequence"/>
</dbReference>
<sequence>MIFGTCGNILYILGSVGYLIIDIVGIVNTTSVDTTIVFAIYVGLAGLFVVDAILYLLDWYYNNVFRRKDKTSRHIIQLLASIASLVGSIVYLAGAITKPKTAFTSTSANTLYSTSDLALSNLTAFILNVGGMALFLVEALLQLLNWGKYFKSSDAEKKVSEKKISEKKSCCCGCNCKSIELWAIILNILASIIYLIAHVAQPVVIVISGYTSLTVSQIANIAFTVIRPIQVVGDACYLADAILYTVVWLRDKLNKKNQVNIEPEQNVNQNAWSTAKKMNSTKDQMTSDYISDIVPPSTERRKQQNITEQQRGKMFSTPTKSDW</sequence>
<accession>A0A815CGN5</accession>
<keyword evidence="7" id="KW-1185">Reference proteome</keyword>
<evidence type="ECO:0000313" key="4">
    <source>
        <dbReference type="EMBL" id="CAF1498966.1"/>
    </source>
</evidence>
<feature type="transmembrane region" description="Helical" evidence="2">
    <location>
        <begin position="36"/>
        <end position="57"/>
    </location>
</feature>
<evidence type="ECO:0000256" key="1">
    <source>
        <dbReference type="SAM" id="MobiDB-lite"/>
    </source>
</evidence>
<feature type="transmembrane region" description="Helical" evidence="2">
    <location>
        <begin position="184"/>
        <end position="209"/>
    </location>
</feature>
<evidence type="ECO:0000313" key="7">
    <source>
        <dbReference type="Proteomes" id="UP000663829"/>
    </source>
</evidence>
<dbReference type="AlphaFoldDB" id="A0A815CGN5"/>
<dbReference type="Proteomes" id="UP000682733">
    <property type="component" value="Unassembled WGS sequence"/>
</dbReference>
<comment type="caution">
    <text evidence="3">The sequence shown here is derived from an EMBL/GenBank/DDBJ whole genome shotgun (WGS) entry which is preliminary data.</text>
</comment>